<gene>
    <name evidence="3" type="ordered locus">Os09g0373050</name>
    <name evidence="2" type="ORF">P0599F09.18</name>
</gene>
<proteinExistence type="predicted"/>
<dbReference type="EMBL" id="AP005867">
    <property type="protein sequence ID" value="BAD26368.1"/>
    <property type="molecule type" value="Genomic_DNA"/>
</dbReference>
<evidence type="ECO:0000256" key="1">
    <source>
        <dbReference type="SAM" id="MobiDB-lite"/>
    </source>
</evidence>
<dbReference type="Gramene" id="Os09t0373100-00">
    <property type="protein sequence ID" value="Os09t0373100-00"/>
    <property type="gene ID" value="Os09g0373100"/>
</dbReference>
<reference evidence="3" key="4">
    <citation type="journal article" date="2007" name="Genome Res.">
        <title>Curated Genome Annotation of Oryza sativa ssp. japonica and Comparative Genome Analysis with Arabidopsis thaliana.</title>
        <authorList>
            <consortium name="The Rice Annotation Project (RAP)"/>
            <person name="Itoh T."/>
            <person name="Tanaka T."/>
            <person name="Barrero R.A."/>
            <person name="Yamasaki C."/>
            <person name="Fujii Y."/>
            <person name="Hilton P.B."/>
            <person name="Antonio B.A."/>
            <person name="Aono H."/>
            <person name="Apweiler R."/>
            <person name="Bruskiewich R."/>
            <person name="Bureau T."/>
            <person name="Burr F."/>
            <person name="Costa de Oliveira A."/>
            <person name="Fuks G."/>
            <person name="Habara T."/>
            <person name="Haberer G."/>
            <person name="Han B."/>
            <person name="Harada E."/>
            <person name="Hiraki A.T."/>
            <person name="Hirochika H."/>
            <person name="Hoen D."/>
            <person name="Hokari H."/>
            <person name="Hosokawa S."/>
            <person name="Hsing Y."/>
            <person name="Ikawa H."/>
            <person name="Ikeo K."/>
            <person name="Imanishi T."/>
            <person name="Ito Y."/>
            <person name="Jaiswal P."/>
            <person name="Kanno M."/>
            <person name="Kawahara Y."/>
            <person name="Kawamura T."/>
            <person name="Kawashima H."/>
            <person name="Khurana J.P."/>
            <person name="Kikuchi S."/>
            <person name="Komatsu S."/>
            <person name="Koyanagi K.O."/>
            <person name="Kubooka H."/>
            <person name="Lieberherr D."/>
            <person name="Lin Y.C."/>
            <person name="Lonsdale D."/>
            <person name="Matsumoto T."/>
            <person name="Matsuya A."/>
            <person name="McCombie W.R."/>
            <person name="Messing J."/>
            <person name="Miyao A."/>
            <person name="Mulder N."/>
            <person name="Nagamura Y."/>
            <person name="Nam J."/>
            <person name="Namiki N."/>
            <person name="Numa H."/>
            <person name="Nurimoto S."/>
            <person name="O'donovan C."/>
            <person name="Ohyanagi H."/>
            <person name="Okido T."/>
            <person name="Oota S."/>
            <person name="Osato N."/>
            <person name="Palmer L.E."/>
            <person name="Quetier F."/>
            <person name="Raghuvanshi S."/>
            <person name="Saichi N."/>
            <person name="Sakai H."/>
            <person name="Sakai Y."/>
            <person name="Sakata K."/>
            <person name="Sakurai T."/>
            <person name="Sato F."/>
            <person name="Sato Y."/>
            <person name="Schoof H."/>
            <person name="Seki M."/>
            <person name="Shibata M."/>
            <person name="Shimizu Y."/>
            <person name="Shinozaki K."/>
            <person name="Shinso Y."/>
            <person name="Singh N.K."/>
            <person name="Smith-White B."/>
            <person name="Takeda J."/>
            <person name="Tanino M."/>
            <person name="Tatusova T."/>
            <person name="Thongjuea S."/>
            <person name="Todokoro F."/>
            <person name="Tsugane M."/>
            <person name="Tyagi A.K."/>
            <person name="Vanavichit A."/>
            <person name="Wang A."/>
            <person name="Wing R.A."/>
            <person name="Yamaguchi K."/>
            <person name="Yamamoto M."/>
            <person name="Yamamoto N."/>
            <person name="Yu Y."/>
            <person name="Zhang H."/>
            <person name="Zhao Q."/>
            <person name="Higo K."/>
            <person name="Burr B."/>
            <person name="Gojobori T."/>
            <person name="Sasaki T."/>
        </authorList>
    </citation>
    <scope>NUCLEOTIDE SEQUENCE</scope>
</reference>
<evidence type="ECO:0000313" key="4">
    <source>
        <dbReference type="Proteomes" id="UP000000763"/>
    </source>
</evidence>
<feature type="compositionally biased region" description="Basic residues" evidence="1">
    <location>
        <begin position="22"/>
        <end position="32"/>
    </location>
</feature>
<dbReference type="EMBL" id="AP008215">
    <property type="protein sequence ID" value="BAH94534.1"/>
    <property type="molecule type" value="Genomic_DNA"/>
</dbReference>
<reference evidence="2" key="1">
    <citation type="submission" date="2002-10" db="EMBL/GenBank/DDBJ databases">
        <title>Oryza sativa nipponbare(GA3) genomic DNA, chromosome 9, PAC clone:P0599F09.</title>
        <authorList>
            <person name="Sasaki T."/>
            <person name="Matsumoto T."/>
            <person name="Katayose Y."/>
        </authorList>
    </citation>
    <scope>NUCLEOTIDE SEQUENCE</scope>
</reference>
<evidence type="ECO:0000313" key="3">
    <source>
        <dbReference type="EMBL" id="BAH94534.1"/>
    </source>
</evidence>
<reference evidence="3" key="3">
    <citation type="journal article" date="2006" name="Nucleic Acids Res.">
        <title>The Rice Annotation Project Database (RAP-DB): hub for Oryza sativa ssp. japonica genome information.</title>
        <authorList>
            <person name="Ohyanagi H."/>
            <person name="Tanaka T."/>
            <person name="Sakai H."/>
            <person name="Shigemoto Y."/>
            <person name="Yamaguchi K."/>
            <person name="Habara T."/>
            <person name="Fujii Y."/>
            <person name="Antonio B.A."/>
            <person name="Nagamura Y."/>
            <person name="Imanishi T."/>
            <person name="Ikeo K."/>
            <person name="Itoh T."/>
            <person name="Gojobori T."/>
            <person name="Sasaki T."/>
        </authorList>
    </citation>
    <scope>NUCLEOTIDE SEQUENCE</scope>
</reference>
<feature type="region of interest" description="Disordered" evidence="1">
    <location>
        <begin position="1"/>
        <end position="38"/>
    </location>
</feature>
<reference evidence="3 4" key="2">
    <citation type="journal article" date="2005" name="Nature">
        <title>The map-based sequence of the rice genome.</title>
        <authorList>
            <consortium name="International rice genome sequencing project (IRGSP)"/>
            <person name="Matsumoto T."/>
            <person name="Wu J."/>
            <person name="Kanamori H."/>
            <person name="Katayose Y."/>
            <person name="Fujisawa M."/>
            <person name="Namiki N."/>
            <person name="Mizuno H."/>
            <person name="Yamamoto K."/>
            <person name="Antonio B.A."/>
            <person name="Baba T."/>
            <person name="Sakata K."/>
            <person name="Nagamura Y."/>
            <person name="Aoki H."/>
            <person name="Arikawa K."/>
            <person name="Arita K."/>
            <person name="Bito T."/>
            <person name="Chiden Y."/>
            <person name="Fujitsuka N."/>
            <person name="Fukunaka R."/>
            <person name="Hamada M."/>
            <person name="Harada C."/>
            <person name="Hayashi A."/>
            <person name="Hijishita S."/>
            <person name="Honda M."/>
            <person name="Hosokawa S."/>
            <person name="Ichikawa Y."/>
            <person name="Idonuma A."/>
            <person name="Iijima M."/>
            <person name="Ikeda M."/>
            <person name="Ikeno M."/>
            <person name="Ito K."/>
            <person name="Ito S."/>
            <person name="Ito T."/>
            <person name="Ito Y."/>
            <person name="Ito Y."/>
            <person name="Iwabuchi A."/>
            <person name="Kamiya K."/>
            <person name="Karasawa W."/>
            <person name="Kurita K."/>
            <person name="Katagiri S."/>
            <person name="Kikuta A."/>
            <person name="Kobayashi H."/>
            <person name="Kobayashi N."/>
            <person name="Machita K."/>
            <person name="Maehara T."/>
            <person name="Masukawa M."/>
            <person name="Mizubayashi T."/>
            <person name="Mukai Y."/>
            <person name="Nagasaki H."/>
            <person name="Nagata Y."/>
            <person name="Naito S."/>
            <person name="Nakashima M."/>
            <person name="Nakama Y."/>
            <person name="Nakamichi Y."/>
            <person name="Nakamura M."/>
            <person name="Meguro A."/>
            <person name="Negishi M."/>
            <person name="Ohta I."/>
            <person name="Ohta T."/>
            <person name="Okamoto M."/>
            <person name="Ono N."/>
            <person name="Saji S."/>
            <person name="Sakaguchi M."/>
            <person name="Sakai K."/>
            <person name="Shibata M."/>
            <person name="Shimokawa T."/>
            <person name="Song J."/>
            <person name="Takazaki Y."/>
            <person name="Terasawa K."/>
            <person name="Tsugane M."/>
            <person name="Tsuji K."/>
            <person name="Ueda S."/>
            <person name="Waki K."/>
            <person name="Yamagata H."/>
            <person name="Yamamoto M."/>
            <person name="Yamamoto S."/>
            <person name="Yamane H."/>
            <person name="Yoshiki S."/>
            <person name="Yoshihara R."/>
            <person name="Yukawa K."/>
            <person name="Zhong H."/>
            <person name="Yano M."/>
            <person name="Yuan Q."/>
            <person name="Ouyang S."/>
            <person name="Liu J."/>
            <person name="Jones K.M."/>
            <person name="Gansberger K."/>
            <person name="Moffat K."/>
            <person name="Hill J."/>
            <person name="Bera J."/>
            <person name="Fadrosh D."/>
            <person name="Jin S."/>
            <person name="Johri S."/>
            <person name="Kim M."/>
            <person name="Overton L."/>
            <person name="Reardon M."/>
            <person name="Tsitrin T."/>
            <person name="Vuong H."/>
            <person name="Weaver B."/>
            <person name="Ciecko A."/>
            <person name="Tallon L."/>
            <person name="Jackson J."/>
            <person name="Pai G."/>
            <person name="Aken S.V."/>
            <person name="Utterback T."/>
            <person name="Reidmuller S."/>
            <person name="Feldblyum T."/>
            <person name="Hsiao J."/>
            <person name="Zismann V."/>
            <person name="Iobst S."/>
            <person name="de Vazeille A.R."/>
            <person name="Buell C.R."/>
            <person name="Ying K."/>
            <person name="Li Y."/>
            <person name="Lu T."/>
            <person name="Huang Y."/>
            <person name="Zhao Q."/>
            <person name="Feng Q."/>
            <person name="Zhang L."/>
            <person name="Zhu J."/>
            <person name="Weng Q."/>
            <person name="Mu J."/>
            <person name="Lu Y."/>
            <person name="Fan D."/>
            <person name="Liu Y."/>
            <person name="Guan J."/>
            <person name="Zhang Y."/>
            <person name="Yu S."/>
            <person name="Liu X."/>
            <person name="Zhang Y."/>
            <person name="Hong G."/>
            <person name="Han B."/>
            <person name="Choisne N."/>
            <person name="Demange N."/>
            <person name="Orjeda G."/>
            <person name="Samain S."/>
            <person name="Cattolico L."/>
            <person name="Pelletier E."/>
            <person name="Couloux A."/>
            <person name="Segurens B."/>
            <person name="Wincker P."/>
            <person name="D'Hont A."/>
            <person name="Scarpelli C."/>
            <person name="Weissenbach J."/>
            <person name="Salanoubat M."/>
            <person name="Quetier F."/>
            <person name="Yu Y."/>
            <person name="Kim H.R."/>
            <person name="Rambo T."/>
            <person name="Currie J."/>
            <person name="Collura K."/>
            <person name="Luo M."/>
            <person name="Yang T."/>
            <person name="Ammiraju J.S.S."/>
            <person name="Engler F."/>
            <person name="Soderlund C."/>
            <person name="Wing R.A."/>
            <person name="Palmer L.E."/>
            <person name="de la Bastide M."/>
            <person name="Spiegel L."/>
            <person name="Nascimento L."/>
            <person name="Zutavern T."/>
            <person name="O'Shaughnessy A."/>
            <person name="Dike S."/>
            <person name="Dedhia N."/>
            <person name="Preston R."/>
            <person name="Balija V."/>
            <person name="McCombie W.R."/>
            <person name="Chow T."/>
            <person name="Chen H."/>
            <person name="Chung M."/>
            <person name="Chen C."/>
            <person name="Shaw J."/>
            <person name="Wu H."/>
            <person name="Hsiao K."/>
            <person name="Chao Y."/>
            <person name="Chu M."/>
            <person name="Cheng C."/>
            <person name="Hour A."/>
            <person name="Lee P."/>
            <person name="Lin S."/>
            <person name="Lin Y."/>
            <person name="Liou J."/>
            <person name="Liu S."/>
            <person name="Hsing Y."/>
            <person name="Raghuvanshi S."/>
            <person name="Mohanty A."/>
            <person name="Bharti A.K."/>
            <person name="Gaur A."/>
            <person name="Gupta V."/>
            <person name="Kumar D."/>
            <person name="Ravi V."/>
            <person name="Vij S."/>
            <person name="Kapur A."/>
            <person name="Khurana P."/>
            <person name="Khurana P."/>
            <person name="Khurana J.P."/>
            <person name="Tyagi A.K."/>
            <person name="Gaikwad K."/>
            <person name="Singh A."/>
            <person name="Dalal V."/>
            <person name="Srivastava S."/>
            <person name="Dixit A."/>
            <person name="Pal A.K."/>
            <person name="Ghazi I.A."/>
            <person name="Yadav M."/>
            <person name="Pandit A."/>
            <person name="Bhargava A."/>
            <person name="Sureshbabu K."/>
            <person name="Batra K."/>
            <person name="Sharma T.R."/>
            <person name="Mohapatra T."/>
            <person name="Singh N.K."/>
            <person name="Messing J."/>
            <person name="Nelson A.B."/>
            <person name="Fuks G."/>
            <person name="Kavchok S."/>
            <person name="Keizer G."/>
            <person name="Linton E."/>
            <person name="Llaca V."/>
            <person name="Song R."/>
            <person name="Tanyolac B."/>
            <person name="Young S."/>
            <person name="Ho-Il K."/>
            <person name="Hahn J.H."/>
            <person name="Sangsakoo G."/>
            <person name="Vanavichit A."/>
            <person name="de Mattos Luiz.A.T."/>
            <person name="Zimmer P.D."/>
            <person name="Malone G."/>
            <person name="Dellagostin O."/>
            <person name="de Oliveira A.C."/>
            <person name="Bevan M."/>
            <person name="Bancroft I."/>
            <person name="Minx P."/>
            <person name="Cordum H."/>
            <person name="Wilson R."/>
            <person name="Cheng Z."/>
            <person name="Jin W."/>
            <person name="Jiang J."/>
            <person name="Leong S.A."/>
            <person name="Iwama H."/>
            <person name="Gojobori T."/>
            <person name="Itoh T."/>
            <person name="Niimura Y."/>
            <person name="Fujii Y."/>
            <person name="Habara T."/>
            <person name="Sakai H."/>
            <person name="Sato Y."/>
            <person name="Wilson G."/>
            <person name="Kumar K."/>
            <person name="McCouch S."/>
            <person name="Juretic N."/>
            <person name="Hoen D."/>
            <person name="Wright S."/>
            <person name="Bruskiewich R."/>
            <person name="Bureau T."/>
            <person name="Miyao A."/>
            <person name="Hirochika H."/>
            <person name="Nishikawa T."/>
            <person name="Kadowaki K."/>
            <person name="Sugiura M."/>
            <person name="Burr B."/>
            <person name="Sasaki T."/>
        </authorList>
    </citation>
    <scope>NUCLEOTIDE SEQUENCE [LARGE SCALE GENOMIC DNA]</scope>
    <source>
        <strain evidence="4">cv. Nipponbare</strain>
    </source>
</reference>
<reference evidence="3" key="7">
    <citation type="submission" date="2009-08" db="EMBL/GenBank/DDBJ databases">
        <title>Oryza sativa nipponbare(GA3) genomic DNA, chromosome 9.</title>
        <authorList>
            <consortium name="IRGSP(International Rice Genome Sequencing Project)"/>
        </authorList>
    </citation>
    <scope>NUCLEOTIDE SEQUENCE</scope>
</reference>
<organism evidence="2 4">
    <name type="scientific">Oryza sativa subsp. japonica</name>
    <name type="common">Rice</name>
    <dbReference type="NCBI Taxonomy" id="39947"/>
    <lineage>
        <taxon>Eukaryota</taxon>
        <taxon>Viridiplantae</taxon>
        <taxon>Streptophyta</taxon>
        <taxon>Embryophyta</taxon>
        <taxon>Tracheophyta</taxon>
        <taxon>Spermatophyta</taxon>
        <taxon>Magnoliopsida</taxon>
        <taxon>Liliopsida</taxon>
        <taxon>Poales</taxon>
        <taxon>Poaceae</taxon>
        <taxon>BOP clade</taxon>
        <taxon>Oryzoideae</taxon>
        <taxon>Oryzeae</taxon>
        <taxon>Oryzinae</taxon>
        <taxon>Oryza</taxon>
        <taxon>Oryza sativa</taxon>
    </lineage>
</organism>
<dbReference type="Proteomes" id="UP000000763">
    <property type="component" value="Chromosome 9"/>
</dbReference>
<sequence length="113" mass="12238">MPADGAAEGRAERRQAAGGGGCRRRKRQRRRSLASATATLRWPLRPRCPVERRCPPRSVAARRLPPRLAATRRLPPRPTATADILDGHIWVGAAPPLARPPQKTQAFAAAPTG</sequence>
<name>A0A0P0XKX2_ORYSJ</name>
<reference evidence="3" key="5">
    <citation type="journal article" date="2008" name="Nucleic Acids Res.">
        <title>The Rice Annotation Project Database (RAP-DB): 2008 update.</title>
        <authorList>
            <consortium name="The Rice Annotation Project (RAP)"/>
            <person name="Tanaka T."/>
            <person name="Antonio B.A."/>
            <person name="Kikuchi S."/>
            <person name="Matsumoto T."/>
            <person name="Nagamura Y."/>
            <person name="Numa H."/>
            <person name="Sakai H."/>
            <person name="Wu J."/>
            <person name="Itoh T."/>
            <person name="Sasaki T."/>
            <person name="Aono R."/>
            <person name="Fujii Y."/>
            <person name="Habara T."/>
            <person name="Harada E."/>
            <person name="Kanno M."/>
            <person name="Kawahara Y."/>
            <person name="Kawashima H."/>
            <person name="Kubooka H."/>
            <person name="Matsuya A."/>
            <person name="Nakaoka H."/>
            <person name="Saichi N."/>
            <person name="Sanbonmatsu R."/>
            <person name="Sato Y."/>
            <person name="Shinso Y."/>
            <person name="Suzuki M."/>
            <person name="Takeda J."/>
            <person name="Tanino M."/>
            <person name="Todokoro F."/>
            <person name="Yamaguchi K."/>
            <person name="Yamamoto N."/>
            <person name="Yamasaki C."/>
            <person name="Imanishi T."/>
            <person name="Okido T."/>
            <person name="Tada M."/>
            <person name="Ikeo K."/>
            <person name="Tateno Y."/>
            <person name="Gojobori T."/>
            <person name="Lin Y.C."/>
            <person name="Wei F.J."/>
            <person name="Hsing Y.I."/>
            <person name="Zhao Q."/>
            <person name="Han B."/>
            <person name="Kramer M.R."/>
            <person name="McCombie R.W."/>
            <person name="Lonsdale D."/>
            <person name="O'Donovan C.C."/>
            <person name="Whitfield E.J."/>
            <person name="Apweiler R."/>
            <person name="Koyanagi K.O."/>
            <person name="Khurana J.P."/>
            <person name="Raghuvanshi S."/>
            <person name="Singh N.K."/>
            <person name="Tyagi A.K."/>
            <person name="Haberer G."/>
            <person name="Fujisawa M."/>
            <person name="Hosokawa S."/>
            <person name="Ito Y."/>
            <person name="Ikawa H."/>
            <person name="Shibata M."/>
            <person name="Yamamoto M."/>
            <person name="Bruskiewich R.M."/>
            <person name="Hoen D.R."/>
            <person name="Bureau TE."/>
            <person name="Namiki N."/>
            <person name="Ohyanagi H."/>
            <person name="Sakai Y."/>
            <person name="Nobushima S."/>
            <person name="Sakata K."/>
            <person name="Barrero R.A."/>
            <person name="Sato Y."/>
            <person name="Souvorov A."/>
            <person name="Smith-White B."/>
            <person name="Tatusova T."/>
            <person name="An S."/>
            <person name="An G."/>
            <person name="OOta S."/>
            <person name="Fuks G."/>
            <person name="Messing J."/>
            <person name="Christie K.R."/>
            <person name="Lieberherr D."/>
            <person name="Kim H."/>
            <person name="Zuccolo A."/>
            <person name="Wing R.A."/>
            <person name="Nobuta K."/>
            <person name="Green P.J."/>
            <person name="Lu C."/>
            <person name="Meyers BC."/>
            <person name="Chaparro C."/>
            <person name="Piegu B."/>
            <person name="Panaud O."/>
            <person name="Echeverria M."/>
        </authorList>
    </citation>
    <scope>NUCLEOTIDE SEQUENCE</scope>
</reference>
<protein>
    <submittedName>
        <fullName evidence="3">Os09g0373050 protein</fullName>
    </submittedName>
</protein>
<dbReference type="AlphaFoldDB" id="A0A0P0XKX2"/>
<dbReference type="KEGG" id="dosa:Os09g0373050"/>
<reference evidence="4" key="6">
    <citation type="journal article" date="2008" name="Nucleic Acids Res.">
        <title>The rice annotation project database (RAP-DB): 2008 update.</title>
        <authorList>
            <consortium name="The rice annotation project (RAP)"/>
        </authorList>
    </citation>
    <scope>GENOME REANNOTATION</scope>
    <source>
        <strain evidence="4">cv. Nipponbare</strain>
    </source>
</reference>
<accession>A0A0P0XKX2</accession>
<evidence type="ECO:0000313" key="2">
    <source>
        <dbReference type="EMBL" id="BAD26368.1"/>
    </source>
</evidence>
<reference evidence="3" key="8">
    <citation type="submission" date="2009-08" db="EMBL/GenBank/DDBJ databases">
        <title>The Second Rice Annotation Project Meeting (RAP2).</title>
        <authorList>
            <consortium name="The Rice Annotation Project (RAP)"/>
        </authorList>
    </citation>
    <scope>NUCLEOTIDE SEQUENCE</scope>
</reference>